<sequence length="264" mass="28652">MIFLRTLTFLLLCISSALACAAEQTSTPILGLVNASQDRSENRILEFWGYHEYDGLQNYADTLKLRYYNPLNIGDWHGTLRLDTAYTAAYGPLLPAQSTGTYSANNAMVTIWGGKAGWFGNVGARVVAPLSDVGQWLAGPQVSTSFTPAGSSKSLLADISPLARYMIGFNAKAPSGFSPPPLASRLELYPTVGVNLGPSTQIRFWDENGAVYNAAGGGWFVPIDAMVTQRINKNLLFAIGGAKQVVQTYQLYNWTVYGKVSLTF</sequence>
<evidence type="ECO:0000256" key="1">
    <source>
        <dbReference type="SAM" id="SignalP"/>
    </source>
</evidence>
<proteinExistence type="predicted"/>
<dbReference type="RefSeq" id="WP_281743016.1">
    <property type="nucleotide sequence ID" value="NZ_AP026973.1"/>
</dbReference>
<evidence type="ECO:0000313" key="2">
    <source>
        <dbReference type="EMBL" id="BDT76616.1"/>
    </source>
</evidence>
<feature type="signal peptide" evidence="1">
    <location>
        <begin position="1"/>
        <end position="21"/>
    </location>
</feature>
<name>A0A9C7FAZ5_9BURK</name>
<accession>A0A9C7FAZ5</accession>
<dbReference type="AlphaFoldDB" id="A0A9C7FAZ5"/>
<gene>
    <name evidence="2" type="ORF">PKF023_04190</name>
</gene>
<reference evidence="2" key="1">
    <citation type="submission" date="2022-11" db="EMBL/GenBank/DDBJ databases">
        <title>Complete Genome Sequences of three Polynucleobacter sp. Subcluster PnecC Strains KF022, KF023, and KF032 Isolated from a Shallow Eutrophic Lake in Japan.</title>
        <authorList>
            <person name="Ogata Y."/>
            <person name="Watanabe K."/>
            <person name="Takemine S."/>
            <person name="Shindo C."/>
            <person name="Kurokawa R."/>
            <person name="Suda W."/>
        </authorList>
    </citation>
    <scope>NUCLEOTIDE SEQUENCE</scope>
    <source>
        <strain evidence="2">KF023</strain>
    </source>
</reference>
<evidence type="ECO:0008006" key="3">
    <source>
        <dbReference type="Google" id="ProtNLM"/>
    </source>
</evidence>
<organism evidence="2">
    <name type="scientific">Polynucleobacter yangtzensis</name>
    <dbReference type="NCBI Taxonomy" id="1743159"/>
    <lineage>
        <taxon>Bacteria</taxon>
        <taxon>Pseudomonadati</taxon>
        <taxon>Pseudomonadota</taxon>
        <taxon>Betaproteobacteria</taxon>
        <taxon>Burkholderiales</taxon>
        <taxon>Burkholderiaceae</taxon>
        <taxon>Polynucleobacter</taxon>
    </lineage>
</organism>
<dbReference type="KEGG" id="pyt:PKF023_04190"/>
<dbReference type="EMBL" id="AP026973">
    <property type="protein sequence ID" value="BDT76616.1"/>
    <property type="molecule type" value="Genomic_DNA"/>
</dbReference>
<protein>
    <recommendedName>
        <fullName evidence="3">MetA-pathway of phenol degradation</fullName>
    </recommendedName>
</protein>
<keyword evidence="1" id="KW-0732">Signal</keyword>
<dbReference type="PROSITE" id="PS51257">
    <property type="entry name" value="PROKAR_LIPOPROTEIN"/>
    <property type="match status" value="1"/>
</dbReference>
<feature type="chain" id="PRO_5038801314" description="MetA-pathway of phenol degradation" evidence="1">
    <location>
        <begin position="22"/>
        <end position="264"/>
    </location>
</feature>
<dbReference type="Proteomes" id="UP001211097">
    <property type="component" value="Chromosome"/>
</dbReference>